<feature type="compositionally biased region" description="Low complexity" evidence="1">
    <location>
        <begin position="1288"/>
        <end position="1301"/>
    </location>
</feature>
<evidence type="ECO:0000313" key="2">
    <source>
        <dbReference type="EMBL" id="CAH0365531.1"/>
    </source>
</evidence>
<feature type="compositionally biased region" description="Pro residues" evidence="1">
    <location>
        <begin position="930"/>
        <end position="964"/>
    </location>
</feature>
<dbReference type="OrthoDB" id="3512845at2759"/>
<feature type="compositionally biased region" description="Acidic residues" evidence="1">
    <location>
        <begin position="1244"/>
        <end position="1254"/>
    </location>
</feature>
<dbReference type="InterPro" id="IPR036265">
    <property type="entry name" value="HIT-like_sf"/>
</dbReference>
<dbReference type="InterPro" id="IPR036412">
    <property type="entry name" value="HAD-like_sf"/>
</dbReference>
<feature type="region of interest" description="Disordered" evidence="1">
    <location>
        <begin position="699"/>
        <end position="721"/>
    </location>
</feature>
<reference evidence="2" key="1">
    <citation type="submission" date="2021-11" db="EMBL/GenBank/DDBJ databases">
        <authorList>
            <consortium name="Genoscope - CEA"/>
            <person name="William W."/>
        </authorList>
    </citation>
    <scope>NUCLEOTIDE SEQUENCE</scope>
</reference>
<dbReference type="SUPFAM" id="SSF54197">
    <property type="entry name" value="HIT-like"/>
    <property type="match status" value="1"/>
</dbReference>
<dbReference type="GO" id="GO:0030983">
    <property type="term" value="F:mismatched DNA binding"/>
    <property type="evidence" value="ECO:0007669"/>
    <property type="project" value="TreeGrafter"/>
</dbReference>
<accession>A0A8J2WXI5</accession>
<comment type="caution">
    <text evidence="2">The sequence shown here is derived from an EMBL/GenBank/DDBJ whole genome shotgun (WGS) entry which is preliminary data.</text>
</comment>
<dbReference type="Proteomes" id="UP000789595">
    <property type="component" value="Unassembled WGS sequence"/>
</dbReference>
<dbReference type="Gene3D" id="3.40.50.1000">
    <property type="entry name" value="HAD superfamily/HAD-like"/>
    <property type="match status" value="1"/>
</dbReference>
<dbReference type="GO" id="GO:1990165">
    <property type="term" value="F:single-strand break-containing DNA binding"/>
    <property type="evidence" value="ECO:0007669"/>
    <property type="project" value="TreeGrafter"/>
</dbReference>
<feature type="compositionally biased region" description="Pro residues" evidence="1">
    <location>
        <begin position="1315"/>
        <end position="1325"/>
    </location>
</feature>
<organism evidence="2 3">
    <name type="scientific">Pelagomonas calceolata</name>
    <dbReference type="NCBI Taxonomy" id="35677"/>
    <lineage>
        <taxon>Eukaryota</taxon>
        <taxon>Sar</taxon>
        <taxon>Stramenopiles</taxon>
        <taxon>Ochrophyta</taxon>
        <taxon>Pelagophyceae</taxon>
        <taxon>Pelagomonadales</taxon>
        <taxon>Pelagomonadaceae</taxon>
        <taxon>Pelagomonas</taxon>
    </lineage>
</organism>
<dbReference type="EMBL" id="CAKKNE010000001">
    <property type="protein sequence ID" value="CAH0365531.1"/>
    <property type="molecule type" value="Genomic_DNA"/>
</dbReference>
<feature type="compositionally biased region" description="Pro residues" evidence="1">
    <location>
        <begin position="705"/>
        <end position="717"/>
    </location>
</feature>
<dbReference type="Pfam" id="PF11969">
    <property type="entry name" value="DcpS_C"/>
    <property type="match status" value="1"/>
</dbReference>
<dbReference type="GO" id="GO:0000012">
    <property type="term" value="P:single strand break repair"/>
    <property type="evidence" value="ECO:0007669"/>
    <property type="project" value="TreeGrafter"/>
</dbReference>
<gene>
    <name evidence="2" type="ORF">PECAL_1P19750</name>
</gene>
<dbReference type="GO" id="GO:0005634">
    <property type="term" value="C:nucleus"/>
    <property type="evidence" value="ECO:0007669"/>
    <property type="project" value="TreeGrafter"/>
</dbReference>
<dbReference type="InterPro" id="IPR013954">
    <property type="entry name" value="PNK3P"/>
</dbReference>
<feature type="region of interest" description="Disordered" evidence="1">
    <location>
        <begin position="920"/>
        <end position="996"/>
    </location>
</feature>
<evidence type="ECO:0000256" key="1">
    <source>
        <dbReference type="SAM" id="MobiDB-lite"/>
    </source>
</evidence>
<keyword evidence="3" id="KW-1185">Reference proteome</keyword>
<dbReference type="Gene3D" id="3.30.428.10">
    <property type="entry name" value="HIT-like"/>
    <property type="match status" value="1"/>
</dbReference>
<dbReference type="GO" id="GO:0033699">
    <property type="term" value="F:DNA 5'-adenosine monophosphate hydrolase activity"/>
    <property type="evidence" value="ECO:0007669"/>
    <property type="project" value="TreeGrafter"/>
</dbReference>
<dbReference type="GO" id="GO:0003697">
    <property type="term" value="F:single-stranded DNA binding"/>
    <property type="evidence" value="ECO:0007669"/>
    <property type="project" value="TreeGrafter"/>
</dbReference>
<feature type="region of interest" description="Disordered" evidence="1">
    <location>
        <begin position="1195"/>
        <end position="1369"/>
    </location>
</feature>
<dbReference type="Pfam" id="PF08645">
    <property type="entry name" value="PNK3P"/>
    <property type="match status" value="1"/>
</dbReference>
<name>A0A8J2WXI5_9STRA</name>
<sequence>MAKKKKKADAPKQGQPRFASLKIVVIGAAKPQRALWETKVGTASFVALQRGQCMQGALEAHTDASYVISCVGPDPPLAFRVHQDCPRASLVHEAWLASSLANGAQGPLASIQDHEWAVPDSQELACSVETPMSQDEEQRFCVLLMVDRGDSDAVEYRRVVGDACAEEVREQCRFPEEHLHITLAEGRCTGREASQIRLRSSVPTLSRIQYGPPKPWDRCLALGFGMEEAAPLYDLACDLEMPSTVKLKNSKQYHVSLYRANGRGDDLAQETGKMKAAGREFGGHGSCRARSVVVKVVAAPYESARVVADIPSRQPLRDVRVAFIGDVSDSIRNEVADAGASIIDKVESAEFVVCGDLSSDGAMVIEKTAAFRAATAAGRRMLDEAAMRAEIRTRDIPVVTHTAPPPPEFELVDPDAPSDDSRWPLTQDEALGIALQDPWRASSDGQLMGCQFHGAPRQATVTYGFDFDGTLSVRTHGSKHVAHVERYAHQVEVLRRLHDSGAALYIATNESIAHTANWQAEKRAAHLGAKLRRLEAFAESLGEDIPLLVVIALTNKEGDCHKRGPNAPTGMWRAVQKALGVTGEAHTYVGDLGGGGGRERDDRRFAEANGLAFHTEVEFFEGRHPASGMEESPAFEPVAVPAPAPADFPAPAPRVASDQVEFGLDYVDTQTQDELAPPRDFPAPEPQLPPFELVPVDSQTQNEAAPPPDEFPAPEPRTPSAELPPFEVVALDSQTQGEDAFPAPEPRAPFDWTQQDEAAPAPAPWPAETYPETYTDEDPFADIEDPRLRALLERQAAELPRIVEELEAHGEKRSHWAWWAFPTELCGASEPPPETCVTEELAPVLLERGPLGMWRRALELVCDRSEARGDLVLPSIDHGRVVFFVAFWERLACTPAWFRDVLTRLDALLPVAQRRRLAKQRAVRRAAAPAPAPPPAPAAPAPAPAALAPPPEPEPAVAPAPAPPDVIAVDETQPEAPAPKRRKKKRDILSDSSDDDEDAVAFPAYAFPGVPPRSHDWKRALRPPHASLAYASSRDGRLVYDGYPKARRHLLGLAAPGTALSRVASVRDLRREHLPALQKLHAFCRAAAEALGTPCRVGYHARPSLEPLHVHVISVDLDSEFIKQKKHFLSFATDRFVDASVVERAIENGALADALRGSNDEALACHRCGSSERNLPALRRHLAVCAAPPPAAWDVVGRQPAPAPSPQPTKPSPRPDDDDDDEWLERAPASRPTPKPAGKRPRDDEDDDDDDDDNGWPTPSRAANRVTTSGRRAPAAAEIIVLDETQDDAAMAPAPEADGTASVVTEESGRAPRRAPAPKPAPAPPASVREHFSPKPAPREPFFSPAPIPAPEPTRFSLAERAPPASPTGAELAAMFPAEGDTVEIIWQKDTTLEVDGAGDRCIVASLRGPFPDKKKKRRSSTSLPAYHVYAELRSLVRLAGDQENAFERVDETDRRPKHVHPKYKLSLHARGTVWRRVDVDAEGEDS</sequence>
<dbReference type="InterPro" id="IPR023214">
    <property type="entry name" value="HAD_sf"/>
</dbReference>
<dbReference type="PANTHER" id="PTHR12486:SF4">
    <property type="entry name" value="APRATAXIN"/>
    <property type="match status" value="1"/>
</dbReference>
<dbReference type="GO" id="GO:0003725">
    <property type="term" value="F:double-stranded RNA binding"/>
    <property type="evidence" value="ECO:0007669"/>
    <property type="project" value="TreeGrafter"/>
</dbReference>
<dbReference type="PANTHER" id="PTHR12486">
    <property type="entry name" value="APRATAXIN-RELATED"/>
    <property type="match status" value="1"/>
</dbReference>
<dbReference type="SUPFAM" id="SSF56784">
    <property type="entry name" value="HAD-like"/>
    <property type="match status" value="1"/>
</dbReference>
<evidence type="ECO:0000313" key="3">
    <source>
        <dbReference type="Proteomes" id="UP000789595"/>
    </source>
</evidence>
<proteinExistence type="predicted"/>
<feature type="compositionally biased region" description="Pro residues" evidence="1">
    <location>
        <begin position="1201"/>
        <end position="1212"/>
    </location>
</feature>
<protein>
    <submittedName>
        <fullName evidence="2">Uncharacterized protein</fullName>
    </submittedName>
</protein>